<dbReference type="InterPro" id="IPR003399">
    <property type="entry name" value="Mce/MlaD"/>
</dbReference>
<organism evidence="2 3">
    <name type="scientific">Chitinophaga solisilvae</name>
    <dbReference type="NCBI Taxonomy" id="1233460"/>
    <lineage>
        <taxon>Bacteria</taxon>
        <taxon>Pseudomonadati</taxon>
        <taxon>Bacteroidota</taxon>
        <taxon>Chitinophagia</taxon>
        <taxon>Chitinophagales</taxon>
        <taxon>Chitinophagaceae</taxon>
        <taxon>Chitinophaga</taxon>
    </lineage>
</organism>
<evidence type="ECO:0000259" key="1">
    <source>
        <dbReference type="Pfam" id="PF02470"/>
    </source>
</evidence>
<dbReference type="Proteomes" id="UP000281028">
    <property type="component" value="Unassembled WGS sequence"/>
</dbReference>
<dbReference type="AlphaFoldDB" id="A0A433WHP2"/>
<dbReference type="OrthoDB" id="9771725at2"/>
<feature type="domain" description="Mce/MlaD" evidence="1">
    <location>
        <begin position="40"/>
        <end position="117"/>
    </location>
</feature>
<evidence type="ECO:0000313" key="3">
    <source>
        <dbReference type="Proteomes" id="UP000281028"/>
    </source>
</evidence>
<reference evidence="2" key="1">
    <citation type="submission" date="2020-05" db="EMBL/GenBank/DDBJ databases">
        <title>Chitinophaga laudate sp. nov., isolated from a tropical peat swamp.</title>
        <authorList>
            <person name="Goh C.B.S."/>
            <person name="Lee M.S."/>
            <person name="Parimannan S."/>
            <person name="Pasbakhsh P."/>
            <person name="Yule C.M."/>
            <person name="Rajandas H."/>
            <person name="Loke S."/>
            <person name="Croft L."/>
            <person name="Tan J.B.L."/>
        </authorList>
    </citation>
    <scope>NUCLEOTIDE SEQUENCE</scope>
    <source>
        <strain evidence="2">Mgbs1</strain>
    </source>
</reference>
<sequence length="342" mass="36983">MSKESNKRTVIVGIFIFLGLLIFVTGVLVLGGQRKTFVKSVRVSAVFKDINGLAAGNNIWYAGVKVGTVKKITFTRHDQIEVIMNIDKSSRQFIHKDVTAKVGSDGLIGNKIIVLSGGTETAPAIESGDVIPVVPALSPDNIMATLQVNNENLVTITGNLKTITQQLVEGKGTIGKLLTDESAYKDVQATLTNLKATAANTQRLTDGLADYAARLRTKGALSNDLITDTVVFHNLRATVAQMQEAAQKANGVVADLKSASNTISQNINNDQSPAGVLLHDQEAAAGLKKIITNLEGSTSKLDQNMEALKHNFLFRGYFRKQAKRERKEQEAKTKELNKVQGQ</sequence>
<dbReference type="EMBL" id="RIAR02000001">
    <property type="protein sequence ID" value="NSL86407.1"/>
    <property type="molecule type" value="Genomic_DNA"/>
</dbReference>
<dbReference type="Pfam" id="PF02470">
    <property type="entry name" value="MlaD"/>
    <property type="match status" value="1"/>
</dbReference>
<accession>A0A433WHP2</accession>
<dbReference type="PANTHER" id="PTHR33371:SF4">
    <property type="entry name" value="INTERMEMBRANE PHOSPHOLIPID TRANSPORT SYSTEM BINDING PROTEIN MLAD"/>
    <property type="match status" value="1"/>
</dbReference>
<dbReference type="InterPro" id="IPR052336">
    <property type="entry name" value="MlaD_Phospholipid_Transporter"/>
</dbReference>
<dbReference type="PANTHER" id="PTHR33371">
    <property type="entry name" value="INTERMEMBRANE PHOSPHOLIPID TRANSPORT SYSTEM BINDING PROTEIN MLAD-RELATED"/>
    <property type="match status" value="1"/>
</dbReference>
<protein>
    <submittedName>
        <fullName evidence="2">MCE family protein</fullName>
    </submittedName>
</protein>
<comment type="caution">
    <text evidence="2">The sequence shown here is derived from an EMBL/GenBank/DDBJ whole genome shotgun (WGS) entry which is preliminary data.</text>
</comment>
<gene>
    <name evidence="2" type="ORF">ECE50_006180</name>
</gene>
<proteinExistence type="predicted"/>
<keyword evidence="3" id="KW-1185">Reference proteome</keyword>
<evidence type="ECO:0000313" key="2">
    <source>
        <dbReference type="EMBL" id="NSL86407.1"/>
    </source>
</evidence>
<name>A0A433WHP2_9BACT</name>